<comment type="caution">
    <text evidence="1">The sequence shown here is derived from an EMBL/GenBank/DDBJ whole genome shotgun (WGS) entry which is preliminary data.</text>
</comment>
<accession>A0ABD1TSL6</accession>
<organism evidence="1 2">
    <name type="scientific">Forsythia ovata</name>
    <dbReference type="NCBI Taxonomy" id="205694"/>
    <lineage>
        <taxon>Eukaryota</taxon>
        <taxon>Viridiplantae</taxon>
        <taxon>Streptophyta</taxon>
        <taxon>Embryophyta</taxon>
        <taxon>Tracheophyta</taxon>
        <taxon>Spermatophyta</taxon>
        <taxon>Magnoliopsida</taxon>
        <taxon>eudicotyledons</taxon>
        <taxon>Gunneridae</taxon>
        <taxon>Pentapetalae</taxon>
        <taxon>asterids</taxon>
        <taxon>lamiids</taxon>
        <taxon>Lamiales</taxon>
        <taxon>Oleaceae</taxon>
        <taxon>Forsythieae</taxon>
        <taxon>Forsythia</taxon>
    </lineage>
</organism>
<evidence type="ECO:0000313" key="1">
    <source>
        <dbReference type="EMBL" id="KAL2515713.1"/>
    </source>
</evidence>
<gene>
    <name evidence="1" type="ORF">Fot_29684</name>
</gene>
<evidence type="ECO:0000313" key="2">
    <source>
        <dbReference type="Proteomes" id="UP001604277"/>
    </source>
</evidence>
<dbReference type="EMBL" id="JBFOLJ010000008">
    <property type="protein sequence ID" value="KAL2515713.1"/>
    <property type="molecule type" value="Genomic_DNA"/>
</dbReference>
<sequence length="133" mass="15198">MRIFPWGRISRTSRYFHRVKIYFADSMTRFPYPISLIKRVSQIAYSGWIWIVSMTCLSGQVMIPGIKALLSQIWASFLPTVVITLGADNDSTHFHSADSLKRAFQILDQIPRRATGAYSHSQGYNCKCLEAYA</sequence>
<dbReference type="AlphaFoldDB" id="A0ABD1TSL6"/>
<reference evidence="2" key="1">
    <citation type="submission" date="2024-07" db="EMBL/GenBank/DDBJ databases">
        <title>Two chromosome-level genome assemblies of Korean endemic species Abeliophyllum distichum and Forsythia ovata (Oleaceae).</title>
        <authorList>
            <person name="Jang H."/>
        </authorList>
    </citation>
    <scope>NUCLEOTIDE SEQUENCE [LARGE SCALE GENOMIC DNA]</scope>
</reference>
<protein>
    <submittedName>
        <fullName evidence="1">Uncharacterized protein</fullName>
    </submittedName>
</protein>
<proteinExistence type="predicted"/>
<dbReference type="Proteomes" id="UP001604277">
    <property type="component" value="Unassembled WGS sequence"/>
</dbReference>
<keyword evidence="2" id="KW-1185">Reference proteome</keyword>
<name>A0ABD1TSL6_9LAMI</name>